<accession>A0A974DQZ7</accession>
<dbReference type="EMBL" id="CM004468">
    <property type="protein sequence ID" value="OCT95935.1"/>
    <property type="molecule type" value="Genomic_DNA"/>
</dbReference>
<evidence type="ECO:0000313" key="2">
    <source>
        <dbReference type="EMBL" id="OCT95935.1"/>
    </source>
</evidence>
<sequence>MPVFLTRHKIPPTEFRFPPLTQTVSKTVVATYKKRSIYWVFYNCKQTLRHQCSFFFPSKAARFTSETYYYFFRGILAPHICIYISFVTFKVSSKGKTKQKNICP</sequence>
<keyword evidence="1" id="KW-0472">Membrane</keyword>
<keyword evidence="1" id="KW-1133">Transmembrane helix</keyword>
<gene>
    <name evidence="2" type="ORF">XELAEV_18013625mg</name>
</gene>
<reference evidence="3" key="1">
    <citation type="journal article" date="2016" name="Nature">
        <title>Genome evolution in the allotetraploid frog Xenopus laevis.</title>
        <authorList>
            <person name="Session A.M."/>
            <person name="Uno Y."/>
            <person name="Kwon T."/>
            <person name="Chapman J.A."/>
            <person name="Toyoda A."/>
            <person name="Takahashi S."/>
            <person name="Fukui A."/>
            <person name="Hikosaka A."/>
            <person name="Suzuki A."/>
            <person name="Kondo M."/>
            <person name="van Heeringen S.J."/>
            <person name="Quigley I."/>
            <person name="Heinz S."/>
            <person name="Ogino H."/>
            <person name="Ochi H."/>
            <person name="Hellsten U."/>
            <person name="Lyons J.B."/>
            <person name="Simakov O."/>
            <person name="Putnam N."/>
            <person name="Stites J."/>
            <person name="Kuroki Y."/>
            <person name="Tanaka T."/>
            <person name="Michiue T."/>
            <person name="Watanabe M."/>
            <person name="Bogdanovic O."/>
            <person name="Lister R."/>
            <person name="Georgiou G."/>
            <person name="Paranjpe S.S."/>
            <person name="van Kruijsbergen I."/>
            <person name="Shu S."/>
            <person name="Carlson J."/>
            <person name="Kinoshita T."/>
            <person name="Ohta Y."/>
            <person name="Mawaribuchi S."/>
            <person name="Jenkins J."/>
            <person name="Grimwood J."/>
            <person name="Schmutz J."/>
            <person name="Mitros T."/>
            <person name="Mozaffari S.V."/>
            <person name="Suzuki Y."/>
            <person name="Haramoto Y."/>
            <person name="Yamamoto T.S."/>
            <person name="Takagi C."/>
            <person name="Heald R."/>
            <person name="Miller K."/>
            <person name="Haudenschild C."/>
            <person name="Kitzman J."/>
            <person name="Nakayama T."/>
            <person name="Izutsu Y."/>
            <person name="Robert J."/>
            <person name="Fortriede J."/>
            <person name="Burns K."/>
            <person name="Lotay V."/>
            <person name="Karimi K."/>
            <person name="Yasuoka Y."/>
            <person name="Dichmann D.S."/>
            <person name="Flajnik M.F."/>
            <person name="Houston D.W."/>
            <person name="Shendure J."/>
            <person name="DuPasquier L."/>
            <person name="Vize P.D."/>
            <person name="Zorn A.M."/>
            <person name="Ito M."/>
            <person name="Marcotte E.M."/>
            <person name="Wallingford J.B."/>
            <person name="Ito Y."/>
            <person name="Asashima M."/>
            <person name="Ueno N."/>
            <person name="Matsuda Y."/>
            <person name="Veenstra G.J."/>
            <person name="Fujiyama A."/>
            <person name="Harland R.M."/>
            <person name="Taira M."/>
            <person name="Rokhsar D.S."/>
        </authorList>
    </citation>
    <scope>NUCLEOTIDE SEQUENCE [LARGE SCALE GENOMIC DNA]</scope>
    <source>
        <strain evidence="3">J</strain>
    </source>
</reference>
<dbReference type="Proteomes" id="UP000694892">
    <property type="component" value="Chromosome 2L"/>
</dbReference>
<dbReference type="AlphaFoldDB" id="A0A974DQZ7"/>
<evidence type="ECO:0000256" key="1">
    <source>
        <dbReference type="SAM" id="Phobius"/>
    </source>
</evidence>
<protein>
    <submittedName>
        <fullName evidence="2">Uncharacterized protein</fullName>
    </submittedName>
</protein>
<feature type="transmembrane region" description="Helical" evidence="1">
    <location>
        <begin position="68"/>
        <end position="89"/>
    </location>
</feature>
<proteinExistence type="predicted"/>
<keyword evidence="1" id="KW-0812">Transmembrane</keyword>
<evidence type="ECO:0000313" key="3">
    <source>
        <dbReference type="Proteomes" id="UP000694892"/>
    </source>
</evidence>
<organism evidence="2 3">
    <name type="scientific">Xenopus laevis</name>
    <name type="common">African clawed frog</name>
    <dbReference type="NCBI Taxonomy" id="8355"/>
    <lineage>
        <taxon>Eukaryota</taxon>
        <taxon>Metazoa</taxon>
        <taxon>Chordata</taxon>
        <taxon>Craniata</taxon>
        <taxon>Vertebrata</taxon>
        <taxon>Euteleostomi</taxon>
        <taxon>Amphibia</taxon>
        <taxon>Batrachia</taxon>
        <taxon>Anura</taxon>
        <taxon>Pipoidea</taxon>
        <taxon>Pipidae</taxon>
        <taxon>Xenopodinae</taxon>
        <taxon>Xenopus</taxon>
        <taxon>Xenopus</taxon>
    </lineage>
</organism>
<name>A0A974DQZ7_XENLA</name>